<gene>
    <name evidence="2" type="ORF">GGP71_001369</name>
</gene>
<organism evidence="2 3">
    <name type="scientific">Salinibacter ruber</name>
    <dbReference type="NCBI Taxonomy" id="146919"/>
    <lineage>
        <taxon>Bacteria</taxon>
        <taxon>Pseudomonadati</taxon>
        <taxon>Rhodothermota</taxon>
        <taxon>Rhodothermia</taxon>
        <taxon>Rhodothermales</taxon>
        <taxon>Salinibacteraceae</taxon>
        <taxon>Salinibacter</taxon>
    </lineage>
</organism>
<dbReference type="Pfam" id="PF00581">
    <property type="entry name" value="Rhodanese"/>
    <property type="match status" value="1"/>
</dbReference>
<dbReference type="InterPro" id="IPR036873">
    <property type="entry name" value="Rhodanese-like_dom_sf"/>
</dbReference>
<feature type="domain" description="Rhodanese" evidence="1">
    <location>
        <begin position="19"/>
        <end position="110"/>
    </location>
</feature>
<dbReference type="PANTHER" id="PTHR43031">
    <property type="entry name" value="FAD-DEPENDENT OXIDOREDUCTASE"/>
    <property type="match status" value="1"/>
</dbReference>
<proteinExistence type="predicted"/>
<dbReference type="Proteomes" id="UP001155027">
    <property type="component" value="Unassembled WGS sequence"/>
</dbReference>
<dbReference type="SUPFAM" id="SSF52821">
    <property type="entry name" value="Rhodanese/Cell cycle control phosphatase"/>
    <property type="match status" value="1"/>
</dbReference>
<evidence type="ECO:0000313" key="2">
    <source>
        <dbReference type="EMBL" id="MCS3677453.1"/>
    </source>
</evidence>
<dbReference type="PROSITE" id="PS50206">
    <property type="entry name" value="RHODANESE_3"/>
    <property type="match status" value="1"/>
</dbReference>
<dbReference type="AlphaFoldDB" id="A0A9X2Q0R8"/>
<dbReference type="PANTHER" id="PTHR43031:SF1">
    <property type="entry name" value="PYRIDINE NUCLEOTIDE-DISULPHIDE OXIDOREDUCTASE"/>
    <property type="match status" value="1"/>
</dbReference>
<dbReference type="CDD" id="cd00158">
    <property type="entry name" value="RHOD"/>
    <property type="match status" value="1"/>
</dbReference>
<dbReference type="SMART" id="SM00450">
    <property type="entry name" value="RHOD"/>
    <property type="match status" value="1"/>
</dbReference>
<sequence length="113" mass="12207">MSDTLATISADDLKDKLEGEHPPVLINALPRKAHAATHIPGSVNVPIDEIDRVEALVPNTDEPIVVYCANAGCDVSLKAAHALEEKGYKNVIDFEDGYAGWRQAGYPLVGEKR</sequence>
<comment type="caution">
    <text evidence="2">The sequence shown here is derived from an EMBL/GenBank/DDBJ whole genome shotgun (WGS) entry which is preliminary data.</text>
</comment>
<dbReference type="EMBL" id="JANUAU010000003">
    <property type="protein sequence ID" value="MCS3677453.1"/>
    <property type="molecule type" value="Genomic_DNA"/>
</dbReference>
<dbReference type="InterPro" id="IPR050229">
    <property type="entry name" value="GlpE_sulfurtransferase"/>
</dbReference>
<accession>A0A9X2Q0R8</accession>
<dbReference type="Gene3D" id="3.40.250.10">
    <property type="entry name" value="Rhodanese-like domain"/>
    <property type="match status" value="1"/>
</dbReference>
<evidence type="ECO:0000313" key="3">
    <source>
        <dbReference type="Proteomes" id="UP001155027"/>
    </source>
</evidence>
<dbReference type="RefSeq" id="WP_259079918.1">
    <property type="nucleotide sequence ID" value="NZ_JANUAU010000003.1"/>
</dbReference>
<reference evidence="2" key="1">
    <citation type="submission" date="2022-08" db="EMBL/GenBank/DDBJ databases">
        <title>Genomic Encyclopedia of Type Strains, Phase V (KMG-V): Genome sequencing to study the core and pangenomes of soil and plant-associated prokaryotes.</title>
        <authorList>
            <person name="Whitman W."/>
        </authorList>
    </citation>
    <scope>NUCLEOTIDE SEQUENCE</scope>
    <source>
        <strain evidence="2">0</strain>
    </source>
</reference>
<dbReference type="InterPro" id="IPR001763">
    <property type="entry name" value="Rhodanese-like_dom"/>
</dbReference>
<protein>
    <submittedName>
        <fullName evidence="2">Rhodanese-related sulfurtransferase</fullName>
    </submittedName>
</protein>
<evidence type="ECO:0000259" key="1">
    <source>
        <dbReference type="PROSITE" id="PS50206"/>
    </source>
</evidence>
<name>A0A9X2Q0R8_9BACT</name>